<dbReference type="InterPro" id="IPR006116">
    <property type="entry name" value="NT_2-5OAS_ClassI-CCAase"/>
</dbReference>
<keyword evidence="2" id="KW-0614">Plasmid</keyword>
<accession>A0ABN5DMP9</accession>
<protein>
    <recommendedName>
        <fullName evidence="4">Nucleotidyltransferase</fullName>
    </recommendedName>
</protein>
<reference evidence="2 3" key="4">
    <citation type="journal article" date="2018" name="Environ. Microbiol. Rep.">
        <title>Phylogenetic distribution of roseobacticides in the Roseobacter group and their effect on microalgae.</title>
        <authorList>
            <person name="Sonnenschein E.C."/>
            <person name="Phippen C.B."/>
            <person name="Bentzon-Tilia M."/>
            <person name="Rasmussen S.A."/>
            <person name="Nielsen K.F."/>
            <person name="Gram L."/>
        </authorList>
    </citation>
    <scope>NUCLEOTIDE SEQUENCE [LARGE SCALE GENOMIC DNA]</scope>
    <source>
        <strain evidence="2 3">P36</strain>
    </source>
</reference>
<reference evidence="2 3" key="3">
    <citation type="journal article" date="2017" name="Int. J. Syst. Evol. Microbiol.">
        <title>Adaptation of Surface-Associated Bacteria to the Open Ocean: A Genomically Distinct Subpopulation of Phaeobacter gallaeciensis Colonizes Pacific Mesozooplankton.</title>
        <authorList>
            <person name="Freese H.M."/>
            <person name="Methner A."/>
            <person name="Overmann J."/>
        </authorList>
    </citation>
    <scope>NUCLEOTIDE SEQUENCE [LARGE SCALE GENOMIC DNA]</scope>
    <source>
        <strain evidence="2 3">P36</strain>
    </source>
</reference>
<organism evidence="2 3">
    <name type="scientific">Phaeobacter piscinae</name>
    <dbReference type="NCBI Taxonomy" id="1580596"/>
    <lineage>
        <taxon>Bacteria</taxon>
        <taxon>Pseudomonadati</taxon>
        <taxon>Pseudomonadota</taxon>
        <taxon>Alphaproteobacteria</taxon>
        <taxon>Rhodobacterales</taxon>
        <taxon>Roseobacteraceae</taxon>
        <taxon>Phaeobacter</taxon>
    </lineage>
</organism>
<proteinExistence type="predicted"/>
<dbReference type="EMBL" id="CP010645">
    <property type="protein sequence ID" value="ATG37814.1"/>
    <property type="molecule type" value="Genomic_DNA"/>
</dbReference>
<gene>
    <name evidence="2" type="ORF">PhaeoP36_03737</name>
</gene>
<evidence type="ECO:0000313" key="2">
    <source>
        <dbReference type="EMBL" id="ATG37814.1"/>
    </source>
</evidence>
<dbReference type="Pfam" id="PF18144">
    <property type="entry name" value="SMODS"/>
    <property type="match status" value="1"/>
</dbReference>
<geneLocation type="plasmid" evidence="2 3">
    <name>pP36_b</name>
</geneLocation>
<evidence type="ECO:0000313" key="3">
    <source>
        <dbReference type="Proteomes" id="UP000218891"/>
    </source>
</evidence>
<name>A0ABN5DMP9_9RHOB</name>
<dbReference type="Proteomes" id="UP000218891">
    <property type="component" value="Plasmid pP36_b"/>
</dbReference>
<keyword evidence="3" id="KW-1185">Reference proteome</keyword>
<evidence type="ECO:0000256" key="1">
    <source>
        <dbReference type="ARBA" id="ARBA00023118"/>
    </source>
</evidence>
<evidence type="ECO:0008006" key="4">
    <source>
        <dbReference type="Google" id="ProtNLM"/>
    </source>
</evidence>
<reference evidence="2 3" key="2">
    <citation type="journal article" date="2017" name="Genome Biol. Evol.">
        <title>Trajectories and Drivers of Genome Evolution in Surface-Associated Marine Phaeobacter.</title>
        <authorList>
            <person name="Freese H.M."/>
            <person name="Sikorski J."/>
            <person name="Bunk B."/>
            <person name="Scheuner C."/>
            <person name="Meier-Kolthoff J.P."/>
            <person name="Sproer C."/>
            <person name="Gram L."/>
            <person name="Overmann J."/>
        </authorList>
    </citation>
    <scope>NUCLEOTIDE SEQUENCE [LARGE SCALE GENOMIC DNA]</scope>
    <source>
        <strain evidence="2 3">P36</strain>
    </source>
</reference>
<sequence>MDIFEEGCIKVRDSRMNTGSSVGYGYNVAIEKLADELAVPQDRFDQAERRYKDLGEFLHRDESKVRDYDPDVYIQGSFALGTPIKPTSKDEDYDLDIVVSFRSLTKAQIFQADLRALLLAELKAYRDARGIKNEVSDEPRRCCTLIYADGAQFHMDVLPAVPNEANMRAVLSSYLADQALAEGAIAITDKDKTSTYRIITDDWPRSNPKGFAAWFKLRQIEQLNERRRAFLDAQGKVTASVEDVPVFRVRTPLQSSIMILKRHRDEWFAERDPDLKVISVILTTLSTHAYAGESRVSDAIAKILRDMHLAIKERNGVSWIANPTDPSENFADRWEKFPERQEAFFTWLEAARKDFGAVQSFSDTNIVLNELSRNLGSTLVEGARSRVAASAGSRAASVAPAAAAGASAPGLVFGGEDRRPTEPKGFG</sequence>
<reference evidence="2 3" key="1">
    <citation type="journal article" date="2017" name="Front. Microbiol.">
        <title>Phaeobacter piscinae sp. nov., a species of the Roseobacter group and potential aquaculture probiont.</title>
        <authorList>
            <person name="Sonnenschein E.C."/>
            <person name="Phippen C.B.W."/>
            <person name="Nielsen K.F."/>
            <person name="Mateiu R.V."/>
            <person name="Melchiorsen J."/>
            <person name="Gram L."/>
            <person name="Overmann J."/>
            <person name="Freese H.M."/>
        </authorList>
    </citation>
    <scope>NUCLEOTIDE SEQUENCE [LARGE SCALE GENOMIC DNA]</scope>
    <source>
        <strain evidence="2 3">P36</strain>
    </source>
</reference>
<dbReference type="CDD" id="cd05400">
    <property type="entry name" value="NT_2-5OAS_ClassI-CCAase"/>
    <property type="match status" value="1"/>
</dbReference>
<keyword evidence="1" id="KW-0051">Antiviral defense</keyword>